<dbReference type="STRING" id="195883.A0A482X6Z5"/>
<feature type="transmembrane region" description="Helical" evidence="19">
    <location>
        <begin position="70"/>
        <end position="87"/>
    </location>
</feature>
<comment type="pathway">
    <text evidence="15">Phospholipid metabolism.</text>
</comment>
<dbReference type="GO" id="GO:0006656">
    <property type="term" value="P:phosphatidylcholine biosynthetic process"/>
    <property type="evidence" value="ECO:0007669"/>
    <property type="project" value="TreeGrafter"/>
</dbReference>
<keyword evidence="10" id="KW-0443">Lipid metabolism</keyword>
<evidence type="ECO:0000256" key="12">
    <source>
        <dbReference type="ARBA" id="ARBA00023209"/>
    </source>
</evidence>
<dbReference type="GO" id="GO:0071617">
    <property type="term" value="F:lysophospholipid acyltransferase activity"/>
    <property type="evidence" value="ECO:0007669"/>
    <property type="project" value="TreeGrafter"/>
</dbReference>
<feature type="transmembrane region" description="Helical" evidence="19">
    <location>
        <begin position="49"/>
        <end position="64"/>
    </location>
</feature>
<sequence>MDDNPGLIAKLASSVGASEAALRLLISIFLGFPVVLIHRYTLYGKVPNVQHLYFALTGLALNYFNYGSDILHTVVTVVIVYVLLHIFRYSYRGPIIVLAFTMSYLLIGYYMTATDTYDIKWTMPQCVLTLRLSGLAFDLYDGILPEADLSAENKKVRLGSVPSFLEVLAYSFFPSSFLIGPQFPMQRYRDFVSGAFERAEYNSRERRELPNCLNASFNRTMVGLAYLLVFQVGSTYFTDDYLLSSEFEELSFITRCIVLGIWGHLALYKYISVWLLVEAVCIASGITYNGQDEKGNAKWNGLSNINLRKFEGTTLFGHYIEAFNINTNHWVAQYIYKRLKFLGNRQLSQLGVLVFLAVWHGLHSGYYMCFFLEFICMIMEKDLQQILKRNGTVPEFLGKPGMKQLTWLTLKVYTWVFMGYCMVPFVLLSYHKWWAVHKSFYFMGHILWMPWYLYRPVVKTLFPPKEREHAS</sequence>
<evidence type="ECO:0000256" key="19">
    <source>
        <dbReference type="SAM" id="Phobius"/>
    </source>
</evidence>
<dbReference type="GO" id="GO:0016020">
    <property type="term" value="C:membrane"/>
    <property type="evidence" value="ECO:0007669"/>
    <property type="project" value="UniProtKB-SubCell"/>
</dbReference>
<dbReference type="EC" id="2.3.1.n6" evidence="17"/>
<feature type="transmembrane region" description="Helical" evidence="19">
    <location>
        <begin position="250"/>
        <end position="268"/>
    </location>
</feature>
<evidence type="ECO:0000256" key="2">
    <source>
        <dbReference type="ARBA" id="ARBA00004240"/>
    </source>
</evidence>
<keyword evidence="14" id="KW-0012">Acyltransferase</keyword>
<dbReference type="InParanoid" id="A0A482X6Z5"/>
<evidence type="ECO:0000313" key="21">
    <source>
        <dbReference type="Proteomes" id="UP000291343"/>
    </source>
</evidence>
<dbReference type="Proteomes" id="UP000291343">
    <property type="component" value="Unassembled WGS sequence"/>
</dbReference>
<feature type="transmembrane region" description="Helical" evidence="19">
    <location>
        <begin position="216"/>
        <end position="238"/>
    </location>
</feature>
<keyword evidence="7 19" id="KW-0812">Transmembrane</keyword>
<evidence type="ECO:0000256" key="11">
    <source>
        <dbReference type="ARBA" id="ARBA00023136"/>
    </source>
</evidence>
<dbReference type="Pfam" id="PF03062">
    <property type="entry name" value="MBOAT"/>
    <property type="match status" value="1"/>
</dbReference>
<proteinExistence type="inferred from homology"/>
<dbReference type="AlphaFoldDB" id="A0A482X6Z5"/>
<evidence type="ECO:0000313" key="20">
    <source>
        <dbReference type="EMBL" id="RZF41659.1"/>
    </source>
</evidence>
<keyword evidence="5" id="KW-0444">Lipid biosynthesis</keyword>
<feature type="transmembrane region" description="Helical" evidence="19">
    <location>
        <begin position="161"/>
        <end position="179"/>
    </location>
</feature>
<evidence type="ECO:0000256" key="15">
    <source>
        <dbReference type="ARBA" id="ARBA00025707"/>
    </source>
</evidence>
<feature type="transmembrane region" description="Helical" evidence="19">
    <location>
        <begin position="94"/>
        <end position="112"/>
    </location>
</feature>
<evidence type="ECO:0000256" key="7">
    <source>
        <dbReference type="ARBA" id="ARBA00022692"/>
    </source>
</evidence>
<keyword evidence="13" id="KW-1208">Phospholipid metabolism</keyword>
<comment type="subcellular location">
    <subcellularLocation>
        <location evidence="2">Endoplasmic reticulum</location>
    </subcellularLocation>
    <subcellularLocation>
        <location evidence="1">Membrane</location>
        <topology evidence="1">Multi-pass membrane protein</topology>
    </subcellularLocation>
</comment>
<feature type="transmembrane region" description="Helical" evidence="19">
    <location>
        <begin position="20"/>
        <end position="37"/>
    </location>
</feature>
<dbReference type="GO" id="GO:0047184">
    <property type="term" value="F:1-acylglycerophosphocholine O-acyltransferase activity"/>
    <property type="evidence" value="ECO:0007669"/>
    <property type="project" value="UniProtKB-EC"/>
</dbReference>
<keyword evidence="11 19" id="KW-0472">Membrane</keyword>
<comment type="similarity">
    <text evidence="4">Belongs to the membrane-bound acyltransferase family.</text>
</comment>
<evidence type="ECO:0000256" key="8">
    <source>
        <dbReference type="ARBA" id="ARBA00022824"/>
    </source>
</evidence>
<evidence type="ECO:0000256" key="1">
    <source>
        <dbReference type="ARBA" id="ARBA00004141"/>
    </source>
</evidence>
<reference evidence="20 21" key="1">
    <citation type="journal article" date="2017" name="Gigascience">
        <title>Genome sequence of the small brown planthopper, Laodelphax striatellus.</title>
        <authorList>
            <person name="Zhu J."/>
            <person name="Jiang F."/>
            <person name="Wang X."/>
            <person name="Yang P."/>
            <person name="Bao Y."/>
            <person name="Zhao W."/>
            <person name="Wang W."/>
            <person name="Lu H."/>
            <person name="Wang Q."/>
            <person name="Cui N."/>
            <person name="Li J."/>
            <person name="Chen X."/>
            <person name="Luo L."/>
            <person name="Yu J."/>
            <person name="Kang L."/>
            <person name="Cui F."/>
        </authorList>
    </citation>
    <scope>NUCLEOTIDE SEQUENCE [LARGE SCALE GENOMIC DNA]</scope>
    <source>
        <strain evidence="20">Lst14</strain>
    </source>
</reference>
<dbReference type="OrthoDB" id="5974730at2759"/>
<evidence type="ECO:0000256" key="9">
    <source>
        <dbReference type="ARBA" id="ARBA00022989"/>
    </source>
</evidence>
<evidence type="ECO:0000256" key="10">
    <source>
        <dbReference type="ARBA" id="ARBA00023098"/>
    </source>
</evidence>
<evidence type="ECO:0000256" key="17">
    <source>
        <dbReference type="ARBA" id="ARBA00038923"/>
    </source>
</evidence>
<protein>
    <recommendedName>
        <fullName evidence="18">Lysophospholipid acyltransferase 5</fullName>
        <ecNumber evidence="16">2.3.1.23</ecNumber>
        <ecNumber evidence="17">2.3.1.n6</ecNumber>
    </recommendedName>
</protein>
<evidence type="ECO:0000256" key="5">
    <source>
        <dbReference type="ARBA" id="ARBA00022516"/>
    </source>
</evidence>
<dbReference type="FunCoup" id="A0A482X6Z5">
    <property type="interactions" value="285"/>
</dbReference>
<evidence type="ECO:0000256" key="16">
    <source>
        <dbReference type="ARBA" id="ARBA00026120"/>
    </source>
</evidence>
<evidence type="ECO:0000256" key="14">
    <source>
        <dbReference type="ARBA" id="ARBA00023315"/>
    </source>
</evidence>
<evidence type="ECO:0000256" key="18">
    <source>
        <dbReference type="ARBA" id="ARBA00039721"/>
    </source>
</evidence>
<dbReference type="GO" id="GO:0005783">
    <property type="term" value="C:endoplasmic reticulum"/>
    <property type="evidence" value="ECO:0007669"/>
    <property type="project" value="UniProtKB-SubCell"/>
</dbReference>
<name>A0A482X6Z5_LAOST</name>
<comment type="pathway">
    <text evidence="3">Lipid metabolism; phospholipid metabolism.</text>
</comment>
<gene>
    <name evidence="20" type="ORF">LSTR_LSTR012916</name>
</gene>
<evidence type="ECO:0000256" key="6">
    <source>
        <dbReference type="ARBA" id="ARBA00022679"/>
    </source>
</evidence>
<evidence type="ECO:0000256" key="13">
    <source>
        <dbReference type="ARBA" id="ARBA00023264"/>
    </source>
</evidence>
<dbReference type="PANTHER" id="PTHR13906">
    <property type="entry name" value="PORCUPINE"/>
    <property type="match status" value="1"/>
</dbReference>
<evidence type="ECO:0000256" key="4">
    <source>
        <dbReference type="ARBA" id="ARBA00010323"/>
    </source>
</evidence>
<keyword evidence="6" id="KW-0808">Transferase</keyword>
<dbReference type="InterPro" id="IPR049941">
    <property type="entry name" value="LPLAT_7/PORCN-like"/>
</dbReference>
<dbReference type="EMBL" id="QKKF02016609">
    <property type="protein sequence ID" value="RZF41659.1"/>
    <property type="molecule type" value="Genomic_DNA"/>
</dbReference>
<dbReference type="PANTHER" id="PTHR13906:SF14">
    <property type="entry name" value="LYSOPHOSPHOLIPID ACYLTRANSFERASE 5"/>
    <property type="match status" value="1"/>
</dbReference>
<organism evidence="20 21">
    <name type="scientific">Laodelphax striatellus</name>
    <name type="common">Small brown planthopper</name>
    <name type="synonym">Delphax striatella</name>
    <dbReference type="NCBI Taxonomy" id="195883"/>
    <lineage>
        <taxon>Eukaryota</taxon>
        <taxon>Metazoa</taxon>
        <taxon>Ecdysozoa</taxon>
        <taxon>Arthropoda</taxon>
        <taxon>Hexapoda</taxon>
        <taxon>Insecta</taxon>
        <taxon>Pterygota</taxon>
        <taxon>Neoptera</taxon>
        <taxon>Paraneoptera</taxon>
        <taxon>Hemiptera</taxon>
        <taxon>Auchenorrhyncha</taxon>
        <taxon>Fulgoroidea</taxon>
        <taxon>Delphacidae</taxon>
        <taxon>Criomorphinae</taxon>
        <taxon>Laodelphax</taxon>
    </lineage>
</organism>
<feature type="transmembrane region" description="Helical" evidence="19">
    <location>
        <begin position="350"/>
        <end position="379"/>
    </location>
</feature>
<evidence type="ECO:0000256" key="3">
    <source>
        <dbReference type="ARBA" id="ARBA00005074"/>
    </source>
</evidence>
<accession>A0A482X6Z5</accession>
<dbReference type="SMR" id="A0A482X6Z5"/>
<dbReference type="GO" id="GO:0030258">
    <property type="term" value="P:lipid modification"/>
    <property type="evidence" value="ECO:0007669"/>
    <property type="project" value="TreeGrafter"/>
</dbReference>
<dbReference type="EC" id="2.3.1.23" evidence="16"/>
<keyword evidence="21" id="KW-1185">Reference proteome</keyword>
<keyword evidence="8" id="KW-0256">Endoplasmic reticulum</keyword>
<feature type="transmembrane region" description="Helical" evidence="19">
    <location>
        <begin position="412"/>
        <end position="433"/>
    </location>
</feature>
<keyword evidence="9 19" id="KW-1133">Transmembrane helix</keyword>
<keyword evidence="12" id="KW-0594">Phospholipid biosynthesis</keyword>
<comment type="caution">
    <text evidence="20">The sequence shown here is derived from an EMBL/GenBank/DDBJ whole genome shotgun (WGS) entry which is preliminary data.</text>
</comment>
<dbReference type="InterPro" id="IPR004299">
    <property type="entry name" value="MBOAT_fam"/>
</dbReference>